<gene>
    <name evidence="1" type="ORF">BpHYR1_029802</name>
</gene>
<reference evidence="1 2" key="1">
    <citation type="journal article" date="2018" name="Sci. Rep.">
        <title>Genomic signatures of local adaptation to the degree of environmental predictability in rotifers.</title>
        <authorList>
            <person name="Franch-Gras L."/>
            <person name="Hahn C."/>
            <person name="Garcia-Roger E.M."/>
            <person name="Carmona M.J."/>
            <person name="Serra M."/>
            <person name="Gomez A."/>
        </authorList>
    </citation>
    <scope>NUCLEOTIDE SEQUENCE [LARGE SCALE GENOMIC DNA]</scope>
    <source>
        <strain evidence="1">HYR1</strain>
    </source>
</reference>
<accession>A0A3M7SSC3</accession>
<protein>
    <submittedName>
        <fullName evidence="1">Uncharacterized protein</fullName>
    </submittedName>
</protein>
<evidence type="ECO:0000313" key="2">
    <source>
        <dbReference type="Proteomes" id="UP000276133"/>
    </source>
</evidence>
<comment type="caution">
    <text evidence="1">The sequence shown here is derived from an EMBL/GenBank/DDBJ whole genome shotgun (WGS) entry which is preliminary data.</text>
</comment>
<name>A0A3M7SSC3_BRAPC</name>
<proteinExistence type="predicted"/>
<evidence type="ECO:0000313" key="1">
    <source>
        <dbReference type="EMBL" id="RNA38683.1"/>
    </source>
</evidence>
<organism evidence="1 2">
    <name type="scientific">Brachionus plicatilis</name>
    <name type="common">Marine rotifer</name>
    <name type="synonym">Brachionus muelleri</name>
    <dbReference type="NCBI Taxonomy" id="10195"/>
    <lineage>
        <taxon>Eukaryota</taxon>
        <taxon>Metazoa</taxon>
        <taxon>Spiralia</taxon>
        <taxon>Gnathifera</taxon>
        <taxon>Rotifera</taxon>
        <taxon>Eurotatoria</taxon>
        <taxon>Monogononta</taxon>
        <taxon>Pseudotrocha</taxon>
        <taxon>Ploima</taxon>
        <taxon>Brachionidae</taxon>
        <taxon>Brachionus</taxon>
    </lineage>
</organism>
<dbReference type="Proteomes" id="UP000276133">
    <property type="component" value="Unassembled WGS sequence"/>
</dbReference>
<dbReference type="EMBL" id="REGN01000838">
    <property type="protein sequence ID" value="RNA38683.1"/>
    <property type="molecule type" value="Genomic_DNA"/>
</dbReference>
<sequence length="89" mass="10478">MELALAAECWQWVLHFRSLEKYTPRSFSVLISSSVSLEPVSADIMVSLEEVQKFLDVETHVPGPILMMLFVHFFLKTRYFWNIRNMARI</sequence>
<dbReference type="AlphaFoldDB" id="A0A3M7SSC3"/>
<keyword evidence="2" id="KW-1185">Reference proteome</keyword>